<dbReference type="AlphaFoldDB" id="A0A6J6SA38"/>
<reference evidence="1" key="1">
    <citation type="submission" date="2020-05" db="EMBL/GenBank/DDBJ databases">
        <authorList>
            <person name="Chiriac C."/>
            <person name="Salcher M."/>
            <person name="Ghai R."/>
            <person name="Kavagutti S V."/>
        </authorList>
    </citation>
    <scope>NUCLEOTIDE SEQUENCE</scope>
</reference>
<evidence type="ECO:0000313" key="1">
    <source>
        <dbReference type="EMBL" id="CAB4731751.1"/>
    </source>
</evidence>
<dbReference type="EMBL" id="CAEZXX010000249">
    <property type="protein sequence ID" value="CAB4731751.1"/>
    <property type="molecule type" value="Genomic_DNA"/>
</dbReference>
<gene>
    <name evidence="1" type="ORF">UFOPK2602_02378</name>
</gene>
<protein>
    <submittedName>
        <fullName evidence="1">Unannotated protein</fullName>
    </submittedName>
</protein>
<sequence length="58" mass="5823">MPPARAGPFTAAIVGCLALRSRDIAIDIRFGPVELAAGLPPAAVRSLRSAPAQNAGAV</sequence>
<accession>A0A6J6SA38</accession>
<organism evidence="1">
    <name type="scientific">freshwater metagenome</name>
    <dbReference type="NCBI Taxonomy" id="449393"/>
    <lineage>
        <taxon>unclassified sequences</taxon>
        <taxon>metagenomes</taxon>
        <taxon>ecological metagenomes</taxon>
    </lineage>
</organism>
<name>A0A6J6SA38_9ZZZZ</name>
<proteinExistence type="predicted"/>
<dbReference type="PROSITE" id="PS51257">
    <property type="entry name" value="PROKAR_LIPOPROTEIN"/>
    <property type="match status" value="1"/>
</dbReference>